<comment type="caution">
    <text evidence="4">The sequence shown here is derived from an EMBL/GenBank/DDBJ whole genome shotgun (WGS) entry which is preliminary data.</text>
</comment>
<protein>
    <submittedName>
        <fullName evidence="4">Dipeptidyl aminopeptidase/acylaminoacyl peptidase</fullName>
    </submittedName>
</protein>
<keyword evidence="4" id="KW-0645">Protease</keyword>
<feature type="chain" id="PRO_5020425375" evidence="2">
    <location>
        <begin position="29"/>
        <end position="664"/>
    </location>
</feature>
<dbReference type="InterPro" id="IPR001375">
    <property type="entry name" value="Peptidase_S9_cat"/>
</dbReference>
<dbReference type="GeneID" id="99683397"/>
<dbReference type="SUPFAM" id="SSF82171">
    <property type="entry name" value="DPP6 N-terminal domain-like"/>
    <property type="match status" value="1"/>
</dbReference>
<gene>
    <name evidence="4" type="ORF">EV684_1125</name>
</gene>
<evidence type="ECO:0000313" key="5">
    <source>
        <dbReference type="Proteomes" id="UP000295106"/>
    </source>
</evidence>
<feature type="signal peptide" evidence="2">
    <location>
        <begin position="1"/>
        <end position="28"/>
    </location>
</feature>
<dbReference type="PANTHER" id="PTHR42776:SF27">
    <property type="entry name" value="DIPEPTIDYL PEPTIDASE FAMILY MEMBER 6"/>
    <property type="match status" value="1"/>
</dbReference>
<reference evidence="4 5" key="1">
    <citation type="submission" date="2019-03" db="EMBL/GenBank/DDBJ databases">
        <title>Genomic Encyclopedia of Type Strains, Phase IV (KMG-IV): sequencing the most valuable type-strain genomes for metagenomic binning, comparative biology and taxonomic classification.</title>
        <authorList>
            <person name="Goeker M."/>
        </authorList>
    </citation>
    <scope>NUCLEOTIDE SEQUENCE [LARGE SCALE GENOMIC DNA]</scope>
    <source>
        <strain evidence="4 5">DSM 1709</strain>
    </source>
</reference>
<keyword evidence="4" id="KW-0031">Aminopeptidase</keyword>
<evidence type="ECO:0000256" key="2">
    <source>
        <dbReference type="SAM" id="SignalP"/>
    </source>
</evidence>
<dbReference type="GO" id="GO:0004177">
    <property type="term" value="F:aminopeptidase activity"/>
    <property type="evidence" value="ECO:0007669"/>
    <property type="project" value="UniProtKB-KW"/>
</dbReference>
<proteinExistence type="predicted"/>
<dbReference type="GO" id="GO:0006508">
    <property type="term" value="P:proteolysis"/>
    <property type="evidence" value="ECO:0007669"/>
    <property type="project" value="InterPro"/>
</dbReference>
<dbReference type="Gene3D" id="3.40.50.1820">
    <property type="entry name" value="alpha/beta hydrolase"/>
    <property type="match status" value="1"/>
</dbReference>
<dbReference type="EMBL" id="SLXD01000012">
    <property type="protein sequence ID" value="TCP00569.1"/>
    <property type="molecule type" value="Genomic_DNA"/>
</dbReference>
<dbReference type="Proteomes" id="UP000295106">
    <property type="component" value="Unassembled WGS sequence"/>
</dbReference>
<dbReference type="PANTHER" id="PTHR42776">
    <property type="entry name" value="SERINE PEPTIDASE S9 FAMILY MEMBER"/>
    <property type="match status" value="1"/>
</dbReference>
<evidence type="ECO:0000313" key="4">
    <source>
        <dbReference type="EMBL" id="TCP00569.1"/>
    </source>
</evidence>
<accession>A0A4R2M0N8</accession>
<dbReference type="OrthoDB" id="4269629at2"/>
<dbReference type="RefSeq" id="WP_132648623.1">
    <property type="nucleotide sequence ID" value="NZ_CP181386.1"/>
</dbReference>
<sequence>MSLQFTVRRWGAGLAAALLLGATVPATAASDTAGYFNPPKFASAKLSPSGNRLALVVKNDEGFEALAVMDLPPTQPPRVLQSYPTAHVTDVNWVNDQRLVFRVTEPRTDMREDGSGIFAIDHDGADEVMLTSRRLGNNVTESRVRSRVLPYNWSLHDTLDDGSDDVILEEVIYDALRDPIGRRLGRVDSKTGVLQALTAGTDASYNGIEWEFDRQGTMRAIRTRTQGRDRLLTRRSPQDEWKTLWDRDLLADDTLSPVQFENDHELIVQSSVGGDTSGLHVLDTLTGKVDPEPLLRVARYDIESAIVDKRAGRVVGAQLTAGRPMTVWFSERMTAIQKSVDLALPERFNTIACGRCESSRFYVVFSQTDKLPGEFILYDHEKKSLSPIGSMRPWIDPSRQGRRSFHWTQARDGLPLSVVVTHPAGHDGKEALPAIVVVHGGPWAEGSDRSWSGFAQFFASRGYRVIEPNFRGTTGYGRRAFNASIKQWGQSMQDDLADSVQWAAKEGLIDAKRVCIFGGSYGGYAALMGPVKHPDAYRCAVSVNGVTDIQLMFTSARADATRNSLLYSMPRLVGDPDKDAAMLRENSPVARAADIKVPVLLVQGGRDRRVPKEHADDFEAAARKAGVKIERVDYPDEYHSFIEVKNIADFADRSAAFIDRVLKP</sequence>
<keyword evidence="1" id="KW-0378">Hydrolase</keyword>
<organism evidence="4 5">
    <name type="scientific">Rubrivivax gelatinosus</name>
    <name type="common">Rhodocyclus gelatinosus</name>
    <name type="synonym">Rhodopseudomonas gelatinosa</name>
    <dbReference type="NCBI Taxonomy" id="28068"/>
    <lineage>
        <taxon>Bacteria</taxon>
        <taxon>Pseudomonadati</taxon>
        <taxon>Pseudomonadota</taxon>
        <taxon>Betaproteobacteria</taxon>
        <taxon>Burkholderiales</taxon>
        <taxon>Sphaerotilaceae</taxon>
        <taxon>Rubrivivax</taxon>
    </lineage>
</organism>
<name>A0A4R2M0N8_RUBGE</name>
<keyword evidence="2" id="KW-0732">Signal</keyword>
<dbReference type="InterPro" id="IPR029058">
    <property type="entry name" value="AB_hydrolase_fold"/>
</dbReference>
<dbReference type="Pfam" id="PF00326">
    <property type="entry name" value="Peptidase_S9"/>
    <property type="match status" value="1"/>
</dbReference>
<feature type="domain" description="Peptidase S9 prolyl oligopeptidase catalytic" evidence="3">
    <location>
        <begin position="455"/>
        <end position="663"/>
    </location>
</feature>
<dbReference type="AlphaFoldDB" id="A0A4R2M0N8"/>
<dbReference type="SUPFAM" id="SSF53474">
    <property type="entry name" value="alpha/beta-Hydrolases"/>
    <property type="match status" value="1"/>
</dbReference>
<evidence type="ECO:0000256" key="1">
    <source>
        <dbReference type="ARBA" id="ARBA00022801"/>
    </source>
</evidence>
<evidence type="ECO:0000259" key="3">
    <source>
        <dbReference type="Pfam" id="PF00326"/>
    </source>
</evidence>
<dbReference type="GO" id="GO:0004252">
    <property type="term" value="F:serine-type endopeptidase activity"/>
    <property type="evidence" value="ECO:0007669"/>
    <property type="project" value="TreeGrafter"/>
</dbReference>